<sequence length="182" mass="20193">MNPVRRAVVNRACFAVSALRLPSLALPPVSRAGCRFIVLFIIIAPPDVQCRGGWSARKFSLPGSRRISWSALSLGVILDISRTCHRAEMRCRQAMIPMVRHVMAVRAASANLQRGDADRARYQGYFCSSFRQPNWGLSGDIGPETAGDGIVHGGDWSGWIAIRFLRRLVHRGRRHPCMSLIA</sequence>
<organism evidence="1">
    <name type="scientific">mine drainage metagenome</name>
    <dbReference type="NCBI Taxonomy" id="410659"/>
    <lineage>
        <taxon>unclassified sequences</taxon>
        <taxon>metagenomes</taxon>
        <taxon>ecological metagenomes</taxon>
    </lineage>
</organism>
<name>A0A1J5SK97_9ZZZZ</name>
<reference evidence="1" key="1">
    <citation type="submission" date="2016-10" db="EMBL/GenBank/DDBJ databases">
        <title>Sequence of Gallionella enrichment culture.</title>
        <authorList>
            <person name="Poehlein A."/>
            <person name="Muehling M."/>
            <person name="Daniel R."/>
        </authorList>
    </citation>
    <scope>NUCLEOTIDE SEQUENCE</scope>
</reference>
<evidence type="ECO:0000313" key="1">
    <source>
        <dbReference type="EMBL" id="OIR00518.1"/>
    </source>
</evidence>
<dbReference type="AlphaFoldDB" id="A0A1J5SK97"/>
<comment type="caution">
    <text evidence="1">The sequence shown here is derived from an EMBL/GenBank/DDBJ whole genome shotgun (WGS) entry which is preliminary data.</text>
</comment>
<dbReference type="EMBL" id="MLJW01000094">
    <property type="protein sequence ID" value="OIR00518.1"/>
    <property type="molecule type" value="Genomic_DNA"/>
</dbReference>
<protein>
    <submittedName>
        <fullName evidence="1">Uncharacterized protein</fullName>
    </submittedName>
</protein>
<accession>A0A1J5SK97</accession>
<gene>
    <name evidence="1" type="ORF">GALL_173910</name>
</gene>
<proteinExistence type="predicted"/>